<dbReference type="InterPro" id="IPR022742">
    <property type="entry name" value="Hydrolase_4"/>
</dbReference>
<dbReference type="Proteomes" id="UP000516280">
    <property type="component" value="Chromosome"/>
</dbReference>
<evidence type="ECO:0000313" key="3">
    <source>
        <dbReference type="EMBL" id="QDJ28056.1"/>
    </source>
</evidence>
<keyword evidence="1" id="KW-0472">Membrane</keyword>
<accession>A0A7L4WCK6</accession>
<dbReference type="SUPFAM" id="SSF53474">
    <property type="entry name" value="alpha/beta-Hydrolases"/>
    <property type="match status" value="1"/>
</dbReference>
<feature type="transmembrane region" description="Helical" evidence="1">
    <location>
        <begin position="6"/>
        <end position="24"/>
    </location>
</feature>
<reference evidence="3 4" key="1">
    <citation type="submission" date="2016-09" db="EMBL/GenBank/DDBJ databases">
        <title>Lactic acid bacteria from MAP meat Genome sequencing and assembly.</title>
        <authorList>
            <person name="Behr J."/>
            <person name="Hilgarth M."/>
            <person name="Vogel R.F."/>
        </authorList>
    </citation>
    <scope>NUCLEOTIDE SEQUENCE [LARGE SCALE GENOMIC DNA]</scope>
    <source>
        <strain evidence="3 4">TMW21615</strain>
    </source>
</reference>
<feature type="domain" description="Serine aminopeptidase S33" evidence="2">
    <location>
        <begin position="55"/>
        <end position="294"/>
    </location>
</feature>
<proteinExistence type="predicted"/>
<dbReference type="GO" id="GO:0052689">
    <property type="term" value="F:carboxylic ester hydrolase activity"/>
    <property type="evidence" value="ECO:0007669"/>
    <property type="project" value="TreeGrafter"/>
</dbReference>
<keyword evidence="1" id="KW-0812">Transmembrane</keyword>
<dbReference type="AlphaFoldDB" id="A0A7L4WCK6"/>
<gene>
    <name evidence="3" type="ORF">BHS01_05715</name>
</gene>
<evidence type="ECO:0000313" key="4">
    <source>
        <dbReference type="Proteomes" id="UP000516280"/>
    </source>
</evidence>
<name>A0A7L4WCK6_9LACT</name>
<keyword evidence="1" id="KW-1133">Transmembrane helix</keyword>
<dbReference type="Pfam" id="PF12146">
    <property type="entry name" value="Hydrolase_4"/>
    <property type="match status" value="1"/>
</dbReference>
<dbReference type="PANTHER" id="PTHR43265">
    <property type="entry name" value="ESTERASE ESTD"/>
    <property type="match status" value="1"/>
</dbReference>
<sequence length="332" mass="37192">MKKIKWIIIVLTVLIVASGIIFMIGNHYQMTEKRVEIPTEKAKLSAVITFPKQKKIKGIIVFVHGDGPQNATQDGGYKPVMERFAKSGFLSVSWDKAGTGSSTGNWLDQSMDDRAKEVSQVIAWLKIKYPNEAKQIGLWGASQAGWVIPKVMSTDPKIDFSILVGPAINWMRQGLYNTDWRIADAGGSKSERLAERSAFEKDAQLIKENTTVEAYKSAGGKENLSSDRYLFIRRNLDADATADLANIKRPLYLVLAEKDKNVDSLETKAVYTDVVKKSVLQVKTIANTEHMMLNPKIAHHPFLVTLTAVMMPKYFLVDQDYLDYCQEVAEAQ</sequence>
<organism evidence="3 4">
    <name type="scientific">Pseudolactococcus paracarnosus</name>
    <dbReference type="NCBI Taxonomy" id="2749962"/>
    <lineage>
        <taxon>Bacteria</taxon>
        <taxon>Bacillati</taxon>
        <taxon>Bacillota</taxon>
        <taxon>Bacilli</taxon>
        <taxon>Lactobacillales</taxon>
        <taxon>Streptococcaceae</taxon>
        <taxon>Pseudolactococcus</taxon>
    </lineage>
</organism>
<dbReference type="KEGG" id="lpaa:BHS01_05715"/>
<dbReference type="InterPro" id="IPR053145">
    <property type="entry name" value="AB_hydrolase_Est10"/>
</dbReference>
<evidence type="ECO:0000259" key="2">
    <source>
        <dbReference type="Pfam" id="PF12146"/>
    </source>
</evidence>
<dbReference type="PANTHER" id="PTHR43265:SF1">
    <property type="entry name" value="ESTERASE ESTD"/>
    <property type="match status" value="1"/>
</dbReference>
<protein>
    <submittedName>
        <fullName evidence="3">Hydrolase</fullName>
    </submittedName>
</protein>
<dbReference type="EMBL" id="CP017195">
    <property type="protein sequence ID" value="QDJ28056.1"/>
    <property type="molecule type" value="Genomic_DNA"/>
</dbReference>
<keyword evidence="3" id="KW-0378">Hydrolase</keyword>
<dbReference type="RefSeq" id="WP_109834515.1">
    <property type="nucleotide sequence ID" value="NZ_CP017195.1"/>
</dbReference>
<evidence type="ECO:0000256" key="1">
    <source>
        <dbReference type="SAM" id="Phobius"/>
    </source>
</evidence>
<dbReference type="InterPro" id="IPR029058">
    <property type="entry name" value="AB_hydrolase_fold"/>
</dbReference>
<dbReference type="Gene3D" id="3.40.50.1820">
    <property type="entry name" value="alpha/beta hydrolase"/>
    <property type="match status" value="1"/>
</dbReference>